<dbReference type="InterPro" id="IPR011009">
    <property type="entry name" value="Kinase-like_dom_sf"/>
</dbReference>
<accession>A0AA88W6H0</accession>
<feature type="domain" description="Protein kinase" evidence="1">
    <location>
        <begin position="315"/>
        <end position="420"/>
    </location>
</feature>
<gene>
    <name evidence="2" type="ORF">RJ639_046150</name>
</gene>
<dbReference type="PROSITE" id="PS50011">
    <property type="entry name" value="PROTEIN_KINASE_DOM"/>
    <property type="match status" value="1"/>
</dbReference>
<dbReference type="InterPro" id="IPR000719">
    <property type="entry name" value="Prot_kinase_dom"/>
</dbReference>
<dbReference type="GO" id="GO:0004672">
    <property type="term" value="F:protein kinase activity"/>
    <property type="evidence" value="ECO:0007669"/>
    <property type="project" value="InterPro"/>
</dbReference>
<evidence type="ECO:0000313" key="2">
    <source>
        <dbReference type="EMBL" id="KAK3021951.1"/>
    </source>
</evidence>
<protein>
    <recommendedName>
        <fullName evidence="1">Protein kinase domain-containing protein</fullName>
    </recommendedName>
</protein>
<comment type="caution">
    <text evidence="2">The sequence shown here is derived from an EMBL/GenBank/DDBJ whole genome shotgun (WGS) entry which is preliminary data.</text>
</comment>
<keyword evidence="3" id="KW-1185">Reference proteome</keyword>
<evidence type="ECO:0000313" key="3">
    <source>
        <dbReference type="Proteomes" id="UP001188597"/>
    </source>
</evidence>
<dbReference type="Pfam" id="PF07714">
    <property type="entry name" value="PK_Tyr_Ser-Thr"/>
    <property type="match status" value="3"/>
</dbReference>
<organism evidence="2 3">
    <name type="scientific">Escallonia herrerae</name>
    <dbReference type="NCBI Taxonomy" id="1293975"/>
    <lineage>
        <taxon>Eukaryota</taxon>
        <taxon>Viridiplantae</taxon>
        <taxon>Streptophyta</taxon>
        <taxon>Embryophyta</taxon>
        <taxon>Tracheophyta</taxon>
        <taxon>Spermatophyta</taxon>
        <taxon>Magnoliopsida</taxon>
        <taxon>eudicotyledons</taxon>
        <taxon>Gunneridae</taxon>
        <taxon>Pentapetalae</taxon>
        <taxon>asterids</taxon>
        <taxon>campanulids</taxon>
        <taxon>Escalloniales</taxon>
        <taxon>Escalloniaceae</taxon>
        <taxon>Escallonia</taxon>
    </lineage>
</organism>
<evidence type="ECO:0000259" key="1">
    <source>
        <dbReference type="PROSITE" id="PS50011"/>
    </source>
</evidence>
<dbReference type="Gene3D" id="1.10.510.10">
    <property type="entry name" value="Transferase(Phosphotransferase) domain 1"/>
    <property type="match status" value="1"/>
</dbReference>
<dbReference type="GO" id="GO:0005524">
    <property type="term" value="F:ATP binding"/>
    <property type="evidence" value="ECO:0007669"/>
    <property type="project" value="InterPro"/>
</dbReference>
<proteinExistence type="predicted"/>
<dbReference type="Proteomes" id="UP001188597">
    <property type="component" value="Unassembled WGS sequence"/>
</dbReference>
<reference evidence="2" key="1">
    <citation type="submission" date="2022-12" db="EMBL/GenBank/DDBJ databases">
        <title>Draft genome assemblies for two species of Escallonia (Escalloniales).</title>
        <authorList>
            <person name="Chanderbali A."/>
            <person name="Dervinis C."/>
            <person name="Anghel I."/>
            <person name="Soltis D."/>
            <person name="Soltis P."/>
            <person name="Zapata F."/>
        </authorList>
    </citation>
    <scope>NUCLEOTIDE SEQUENCE</scope>
    <source>
        <strain evidence="2">UCBG64.0493</strain>
        <tissue evidence="2">Leaf</tissue>
    </source>
</reference>
<dbReference type="InterPro" id="IPR001245">
    <property type="entry name" value="Ser-Thr/Tyr_kinase_cat_dom"/>
</dbReference>
<dbReference type="Gene3D" id="3.30.200.20">
    <property type="entry name" value="Phosphorylase Kinase, domain 1"/>
    <property type="match status" value="2"/>
</dbReference>
<dbReference type="AlphaFoldDB" id="A0AA88W6H0"/>
<dbReference type="PANTHER" id="PTHR27006:SF634">
    <property type="entry name" value="RECEPTOR-LIKE SERINE_THREONINE-PROTEIN KINASE"/>
    <property type="match status" value="1"/>
</dbReference>
<dbReference type="SUPFAM" id="SSF56112">
    <property type="entry name" value="Protein kinase-like (PK-like)"/>
    <property type="match status" value="2"/>
</dbReference>
<name>A0AA88W6H0_9ASTE</name>
<dbReference type="PANTHER" id="PTHR27006">
    <property type="entry name" value="PROMASTIGOTE SURFACE ANTIGEN PROTEIN PSA"/>
    <property type="match status" value="1"/>
</dbReference>
<sequence>MGASFLPLVDPKMKAGTSPMGDIVRCIHIAMLCLTGQPSLQLFSCLAPLAHFQCLQSLEIQRIAAPVRRFHSLGRIFQILRESGRTSRFHDPNRRISSAYIRCRAHFPDSRLQDSCTDSPFLGAYSFRAIREATGNFSDTCIIGYDAFGYFYKGVLPNGQEIAVKSMYMDNERAVQELKREIQLCANLRHPNLVRLLGFCIKAYEVLLIQEFLPNASVAYHLFGKKYSPAFLHMHIGYLAPECISHGQHSTKSNVFSFGVLILETLSGQSSATFPQSSKNAEDLLSYVVSPDDTPISTIRSVVANQVGPPSTLNFSYSRKLGDDESGRIYKGILPNGQEIAVKRLSEYARQEERDFKNNVFIAAKLQHENLVRFLGFCIEAAEEFLIYEFMPNASVAQFLSGKKNSPAFLHMILSDTPNS</sequence>
<dbReference type="EMBL" id="JAVXUP010000735">
    <property type="protein sequence ID" value="KAK3021951.1"/>
    <property type="molecule type" value="Genomic_DNA"/>
</dbReference>